<feature type="compositionally biased region" description="Basic and acidic residues" evidence="1">
    <location>
        <begin position="44"/>
        <end position="61"/>
    </location>
</feature>
<evidence type="ECO:0000256" key="1">
    <source>
        <dbReference type="SAM" id="MobiDB-lite"/>
    </source>
</evidence>
<dbReference type="AlphaFoldDB" id="A0A023FBW9"/>
<evidence type="ECO:0000256" key="2">
    <source>
        <dbReference type="SAM" id="SignalP"/>
    </source>
</evidence>
<organism evidence="3">
    <name type="scientific">Amblyomma cajennense</name>
    <name type="common">Cayenne tick</name>
    <name type="synonym">Acarus cajennensis</name>
    <dbReference type="NCBI Taxonomy" id="34607"/>
    <lineage>
        <taxon>Eukaryota</taxon>
        <taxon>Metazoa</taxon>
        <taxon>Ecdysozoa</taxon>
        <taxon>Arthropoda</taxon>
        <taxon>Chelicerata</taxon>
        <taxon>Arachnida</taxon>
        <taxon>Acari</taxon>
        <taxon>Parasitiformes</taxon>
        <taxon>Ixodida</taxon>
        <taxon>Ixodoidea</taxon>
        <taxon>Ixodidae</taxon>
        <taxon>Amblyomminae</taxon>
        <taxon>Amblyomma</taxon>
    </lineage>
</organism>
<protein>
    <submittedName>
        <fullName evidence="3">Putative secreted mucin</fullName>
    </submittedName>
</protein>
<feature type="compositionally biased region" description="Basic and acidic residues" evidence="1">
    <location>
        <begin position="23"/>
        <end position="32"/>
    </location>
</feature>
<feature type="chain" id="PRO_5001520655" evidence="2">
    <location>
        <begin position="23"/>
        <end position="123"/>
    </location>
</feature>
<keyword evidence="2" id="KW-0732">Signal</keyword>
<feature type="region of interest" description="Disordered" evidence="1">
    <location>
        <begin position="23"/>
        <end position="68"/>
    </location>
</feature>
<sequence>MAMLRFATFSLALCLLAGLATADNKDSKEPDTKLPASEESTTPSEEKISTDLDPTDPKAGDYESTEQYPFPTWPSYWPWPGNFAWRNAFGNRYASGKVDDYRYDDFVEKKDEERNEKDLSKED</sequence>
<name>A0A023FBW9_AMBCJ</name>
<feature type="signal peptide" evidence="2">
    <location>
        <begin position="1"/>
        <end position="22"/>
    </location>
</feature>
<dbReference type="EMBL" id="GBBK01005471">
    <property type="protein sequence ID" value="JAC19011.1"/>
    <property type="molecule type" value="mRNA"/>
</dbReference>
<evidence type="ECO:0000313" key="3">
    <source>
        <dbReference type="EMBL" id="JAC19011.1"/>
    </source>
</evidence>
<accession>A0A023FBW9</accession>
<reference evidence="3" key="1">
    <citation type="submission" date="2014-03" db="EMBL/GenBank/DDBJ databases">
        <title>The sialotranscriptome of Amblyomma triste, Amblyomma parvum and Amblyomma cajennense ticks, uncovered by 454-based RNA-seq.</title>
        <authorList>
            <person name="Garcia G.R."/>
            <person name="Gardinassi L.G."/>
            <person name="Ribeiro J.M."/>
            <person name="Anatriello E."/>
            <person name="Ferreira B.R."/>
            <person name="Moreira H.N."/>
            <person name="Mafra C."/>
            <person name="Olegario M.M."/>
            <person name="Szabo P.J."/>
            <person name="Miranda-Santos I.K."/>
            <person name="Maruyama S.R."/>
        </authorList>
    </citation>
    <scope>NUCLEOTIDE SEQUENCE</scope>
    <source>
        <strain evidence="3">Uberlandia</strain>
        <tissue evidence="3">Salivary glands</tissue>
    </source>
</reference>
<proteinExistence type="evidence at transcript level"/>